<organism evidence="1 2">
    <name type="scientific">Methylibium petroleiphilum (strain ATCC BAA-1232 / LMG 22953 / PM1)</name>
    <dbReference type="NCBI Taxonomy" id="420662"/>
    <lineage>
        <taxon>Bacteria</taxon>
        <taxon>Pseudomonadati</taxon>
        <taxon>Pseudomonadota</taxon>
        <taxon>Betaproteobacteria</taxon>
        <taxon>Burkholderiales</taxon>
        <taxon>Sphaerotilaceae</taxon>
        <taxon>Methylibium</taxon>
    </lineage>
</organism>
<dbReference type="STRING" id="420662.Mpe_A1236"/>
<dbReference type="InterPro" id="IPR023168">
    <property type="entry name" value="GatB_Yqey_C_2"/>
</dbReference>
<evidence type="ECO:0000313" key="2">
    <source>
        <dbReference type="Proteomes" id="UP000000366"/>
    </source>
</evidence>
<name>A2SF59_METPP</name>
<dbReference type="Gene3D" id="1.10.1510.10">
    <property type="entry name" value="Uncharacterised protein YqeY/AIM41 PF09424, N-terminal domain"/>
    <property type="match status" value="1"/>
</dbReference>
<dbReference type="Proteomes" id="UP000000366">
    <property type="component" value="Chromosome"/>
</dbReference>
<dbReference type="SUPFAM" id="SSF89095">
    <property type="entry name" value="GatB/YqeY motif"/>
    <property type="match status" value="1"/>
</dbReference>
<keyword evidence="2" id="KW-1185">Reference proteome</keyword>
<dbReference type="HOGENOM" id="CLU_079430_2_2_4"/>
<dbReference type="AlphaFoldDB" id="A2SF59"/>
<dbReference type="GO" id="GO:0016884">
    <property type="term" value="F:carbon-nitrogen ligase activity, with glutamine as amido-N-donor"/>
    <property type="evidence" value="ECO:0007669"/>
    <property type="project" value="InterPro"/>
</dbReference>
<dbReference type="PANTHER" id="PTHR28055">
    <property type="entry name" value="ALTERED INHERITANCE OF MITOCHONDRIA PROTEIN 41, MITOCHONDRIAL"/>
    <property type="match status" value="1"/>
</dbReference>
<evidence type="ECO:0008006" key="3">
    <source>
        <dbReference type="Google" id="ProtNLM"/>
    </source>
</evidence>
<dbReference type="KEGG" id="mpt:Mpe_A1236"/>
<reference evidence="1 2" key="1">
    <citation type="journal article" date="2007" name="J. Bacteriol.">
        <title>Whole-genome analysis of the methyl tert-butyl ether-degrading beta-proteobacterium Methylibium petroleiphilum PM1.</title>
        <authorList>
            <person name="Kane S.R."/>
            <person name="Chakicherla A.Y."/>
            <person name="Chain P.S.G."/>
            <person name="Schmidt R."/>
            <person name="Shin M.W."/>
            <person name="Legler T.C."/>
            <person name="Scow K.M."/>
            <person name="Larimer F.W."/>
            <person name="Lucas S.M."/>
            <person name="Richardson P.M."/>
            <person name="Hristova K.R."/>
        </authorList>
    </citation>
    <scope>NUCLEOTIDE SEQUENCE [LARGE SCALE GENOMIC DNA]</scope>
    <source>
        <strain evidence="2">ATCC BAA-1232 / LMG 22953 / PM1</strain>
    </source>
</reference>
<dbReference type="EMBL" id="CP000555">
    <property type="protein sequence ID" value="ABM94198.1"/>
    <property type="molecule type" value="Genomic_DNA"/>
</dbReference>
<dbReference type="InterPro" id="IPR019004">
    <property type="entry name" value="YqeY/Aim41"/>
</dbReference>
<evidence type="ECO:0000313" key="1">
    <source>
        <dbReference type="EMBL" id="ABM94198.1"/>
    </source>
</evidence>
<protein>
    <recommendedName>
        <fullName evidence="3">GatB/Yqey</fullName>
    </recommendedName>
</protein>
<proteinExistence type="predicted"/>
<dbReference type="Pfam" id="PF09424">
    <property type="entry name" value="YqeY"/>
    <property type="match status" value="1"/>
</dbReference>
<dbReference type="InterPro" id="IPR003789">
    <property type="entry name" value="Asn/Gln_tRNA_amidoTrase-B-like"/>
</dbReference>
<dbReference type="RefSeq" id="WP_011828835.1">
    <property type="nucleotide sequence ID" value="NC_008825.1"/>
</dbReference>
<dbReference type="PANTHER" id="PTHR28055:SF1">
    <property type="entry name" value="ALTERED INHERITANCE OF MITOCHONDRIA PROTEIN 41, MITOCHONDRIAL"/>
    <property type="match status" value="1"/>
</dbReference>
<accession>A2SF59</accession>
<dbReference type="Gene3D" id="1.10.10.410">
    <property type="match status" value="1"/>
</dbReference>
<gene>
    <name evidence="1" type="ordered locus">Mpe_A1236</name>
</gene>
<dbReference type="eggNOG" id="COG1610">
    <property type="taxonomic scope" value="Bacteria"/>
</dbReference>
<dbReference type="InterPro" id="IPR042184">
    <property type="entry name" value="YqeY/Aim41_N"/>
</dbReference>
<sequence length="150" mass="15837">MTSPIKDRITEDMKSAMRAKDAARLGTIRLLLAALKQKEVDERVVLDDAMVIAIVDKLIKQRKDSISQFSAAGRTDLADKETAELAVLEAYLPARLSAEQVASEVAAIVAELGASGPGDMGKVMGAVKTRLAGKADMGLVSAAVKQALSK</sequence>